<evidence type="ECO:0000256" key="2">
    <source>
        <dbReference type="SAM" id="SignalP"/>
    </source>
</evidence>
<evidence type="ECO:0000259" key="3">
    <source>
        <dbReference type="SMART" id="SM00062"/>
    </source>
</evidence>
<comment type="caution">
    <text evidence="4">The sequence shown here is derived from an EMBL/GenBank/DDBJ whole genome shotgun (WGS) entry which is preliminary data.</text>
</comment>
<organism evidence="4 5">
    <name type="scientific">Paraburkholderia dipogonis</name>
    <dbReference type="NCBI Taxonomy" id="1211383"/>
    <lineage>
        <taxon>Bacteria</taxon>
        <taxon>Pseudomonadati</taxon>
        <taxon>Pseudomonadota</taxon>
        <taxon>Betaproteobacteria</taxon>
        <taxon>Burkholderiales</taxon>
        <taxon>Burkholderiaceae</taxon>
        <taxon>Paraburkholderia</taxon>
    </lineage>
</organism>
<dbReference type="SUPFAM" id="SSF53850">
    <property type="entry name" value="Periplasmic binding protein-like II"/>
    <property type="match status" value="1"/>
</dbReference>
<keyword evidence="1 2" id="KW-0732">Signal</keyword>
<sequence length="294" mass="31656">MKSDSKWRCAFLVTLFTLALSASVSSARAQTLGDQVKNDGTVTIGVHNRWPWGYKTDSGEVTGLYPDVFKAVTDGMGVKKVDFIVMDFGALIPSLLSKRIDAVASGMAITPARCKQVAFSDPFQANGDALLVKKGNPLKIHSYADIAKNPAIRITDIRGASTTENAVAAGIKRDRIQLYPDIESGLAALLVGRSDALMMGQATAIGLLRDQNTAGVERAMPFTGYVGPNGQEKMNYGAIAFRPTDVDFVKLFNESLAKRKADGTIAKIMEKYGFSKDDIPSINVKATHLCEATE</sequence>
<dbReference type="InterPro" id="IPR001638">
    <property type="entry name" value="Solute-binding_3/MltF_N"/>
</dbReference>
<feature type="domain" description="Solute-binding protein family 3/N-terminal" evidence="3">
    <location>
        <begin position="41"/>
        <end position="276"/>
    </location>
</feature>
<evidence type="ECO:0000256" key="1">
    <source>
        <dbReference type="ARBA" id="ARBA00022729"/>
    </source>
</evidence>
<dbReference type="PANTHER" id="PTHR35936:SF17">
    <property type="entry name" value="ARGININE-BINDING EXTRACELLULAR PROTEIN ARTP"/>
    <property type="match status" value="1"/>
</dbReference>
<dbReference type="EMBL" id="SNVI01000008">
    <property type="protein sequence ID" value="TFE36559.1"/>
    <property type="molecule type" value="Genomic_DNA"/>
</dbReference>
<dbReference type="InterPro" id="IPR014337">
    <property type="entry name" value="Ectoine_EhuB"/>
</dbReference>
<dbReference type="Pfam" id="PF00497">
    <property type="entry name" value="SBP_bac_3"/>
    <property type="match status" value="1"/>
</dbReference>
<dbReference type="SMART" id="SM00062">
    <property type="entry name" value="PBPb"/>
    <property type="match status" value="1"/>
</dbReference>
<gene>
    <name evidence="4" type="primary">ehuB</name>
    <name evidence="4" type="ORF">E2553_43310</name>
</gene>
<dbReference type="GO" id="GO:0051470">
    <property type="term" value="P:ectoine transmembrane transport"/>
    <property type="evidence" value="ECO:0007669"/>
    <property type="project" value="InterPro"/>
</dbReference>
<feature type="signal peptide" evidence="2">
    <location>
        <begin position="1"/>
        <end position="29"/>
    </location>
</feature>
<dbReference type="RefSeq" id="WP_121311346.1">
    <property type="nucleotide sequence ID" value="NZ_SNVI01000008.1"/>
</dbReference>
<name>A0A4Y8MGH7_9BURK</name>
<reference evidence="4 5" key="1">
    <citation type="submission" date="2019-03" db="EMBL/GenBank/DDBJ databases">
        <title>Complete Genome Sequence of Paraburkholderia dipogonis ICMP 19430T, a Nitrogen-fixing Symbiont of the South African Invasive Legume Dipogon lignosus in New Zealand.</title>
        <authorList>
            <person name="De Meyer S.E."/>
        </authorList>
    </citation>
    <scope>NUCLEOTIDE SEQUENCE [LARGE SCALE GENOMIC DNA]</scope>
    <source>
        <strain evidence="4 5">ICMP 19430</strain>
    </source>
</reference>
<proteinExistence type="predicted"/>
<dbReference type="Gene3D" id="3.40.190.10">
    <property type="entry name" value="Periplasmic binding protein-like II"/>
    <property type="match status" value="2"/>
</dbReference>
<evidence type="ECO:0000313" key="5">
    <source>
        <dbReference type="Proteomes" id="UP000297385"/>
    </source>
</evidence>
<dbReference type="AlphaFoldDB" id="A0A4Y8MGH7"/>
<feature type="chain" id="PRO_5021446605" evidence="2">
    <location>
        <begin position="30"/>
        <end position="294"/>
    </location>
</feature>
<protein>
    <submittedName>
        <fullName evidence="4">Ectoine/hydroxyectoine ABC transporter substrate-binding protein EhuB</fullName>
    </submittedName>
</protein>
<evidence type="ECO:0000313" key="4">
    <source>
        <dbReference type="EMBL" id="TFE36559.1"/>
    </source>
</evidence>
<dbReference type="Proteomes" id="UP000297385">
    <property type="component" value="Unassembled WGS sequence"/>
</dbReference>
<dbReference type="NCBIfam" id="TIGR02995">
    <property type="entry name" value="ectoine_ehuB"/>
    <property type="match status" value="1"/>
</dbReference>
<dbReference type="GO" id="GO:0033294">
    <property type="term" value="F:ectoine binding"/>
    <property type="evidence" value="ECO:0007669"/>
    <property type="project" value="InterPro"/>
</dbReference>
<dbReference type="PANTHER" id="PTHR35936">
    <property type="entry name" value="MEMBRANE-BOUND LYTIC MUREIN TRANSGLYCOSYLASE F"/>
    <property type="match status" value="1"/>
</dbReference>
<accession>A0A4Y8MGH7</accession>